<gene>
    <name evidence="13" type="ORF">SAMN05443639_116136</name>
</gene>
<evidence type="ECO:0000313" key="13">
    <source>
        <dbReference type="EMBL" id="SEU32018.1"/>
    </source>
</evidence>
<keyword evidence="5" id="KW-0418">Kinase</keyword>
<evidence type="ECO:0000313" key="14">
    <source>
        <dbReference type="Proteomes" id="UP000199181"/>
    </source>
</evidence>
<keyword evidence="3" id="KW-0808">Transferase</keyword>
<dbReference type="Pfam" id="PF00069">
    <property type="entry name" value="Pkinase"/>
    <property type="match status" value="1"/>
</dbReference>
<feature type="compositionally biased region" description="Basic and acidic residues" evidence="10">
    <location>
        <begin position="379"/>
        <end position="392"/>
    </location>
</feature>
<dbReference type="SMART" id="SM00220">
    <property type="entry name" value="S_TKc"/>
    <property type="match status" value="1"/>
</dbReference>
<dbReference type="PROSITE" id="PS50022">
    <property type="entry name" value="FA58C_3"/>
    <property type="match status" value="1"/>
</dbReference>
<reference evidence="14" key="1">
    <citation type="submission" date="2016-10" db="EMBL/GenBank/DDBJ databases">
        <authorList>
            <person name="Varghese N."/>
            <person name="Submissions S."/>
        </authorList>
    </citation>
    <scope>NUCLEOTIDE SEQUENCE [LARGE SCALE GENOMIC DNA]</scope>
    <source>
        <strain evidence="14">DSM 16858</strain>
    </source>
</reference>
<keyword evidence="14" id="KW-1185">Reference proteome</keyword>
<dbReference type="Gene3D" id="2.60.120.260">
    <property type="entry name" value="Galactose-binding domain-like"/>
    <property type="match status" value="1"/>
</dbReference>
<dbReference type="Gene3D" id="3.30.200.20">
    <property type="entry name" value="Phosphorylase Kinase, domain 1"/>
    <property type="match status" value="1"/>
</dbReference>
<dbReference type="Gene3D" id="1.10.510.10">
    <property type="entry name" value="Transferase(Phosphotransferase) domain 1"/>
    <property type="match status" value="1"/>
</dbReference>
<dbReference type="InterPro" id="IPR008979">
    <property type="entry name" value="Galactose-bd-like_sf"/>
</dbReference>
<keyword evidence="6" id="KW-0067">ATP-binding</keyword>
<dbReference type="SUPFAM" id="SSF49785">
    <property type="entry name" value="Galactose-binding domain-like"/>
    <property type="match status" value="1"/>
</dbReference>
<evidence type="ECO:0000256" key="10">
    <source>
        <dbReference type="SAM" id="MobiDB-lite"/>
    </source>
</evidence>
<dbReference type="InterPro" id="IPR000421">
    <property type="entry name" value="FA58C"/>
</dbReference>
<dbReference type="AlphaFoldDB" id="A0A1I0L010"/>
<evidence type="ECO:0000256" key="3">
    <source>
        <dbReference type="ARBA" id="ARBA00022679"/>
    </source>
</evidence>
<evidence type="ECO:0000256" key="2">
    <source>
        <dbReference type="ARBA" id="ARBA00022527"/>
    </source>
</evidence>
<feature type="region of interest" description="Disordered" evidence="10">
    <location>
        <begin position="327"/>
        <end position="392"/>
    </location>
</feature>
<dbReference type="PANTHER" id="PTHR24363">
    <property type="entry name" value="SERINE/THREONINE PROTEIN KINASE"/>
    <property type="match status" value="1"/>
</dbReference>
<dbReference type="GO" id="GO:0005524">
    <property type="term" value="F:ATP binding"/>
    <property type="evidence" value="ECO:0007669"/>
    <property type="project" value="UniProtKB-KW"/>
</dbReference>
<evidence type="ECO:0000256" key="9">
    <source>
        <dbReference type="ARBA" id="ARBA00048679"/>
    </source>
</evidence>
<evidence type="ECO:0000259" key="11">
    <source>
        <dbReference type="PROSITE" id="PS50011"/>
    </source>
</evidence>
<protein>
    <recommendedName>
        <fullName evidence="1">non-specific serine/threonine protein kinase</fullName>
        <ecNumber evidence="1">2.7.11.1</ecNumber>
    </recommendedName>
</protein>
<name>A0A1I0L010_9BACT</name>
<accession>A0A1I0L010</accession>
<evidence type="ECO:0000259" key="12">
    <source>
        <dbReference type="PROSITE" id="PS50022"/>
    </source>
</evidence>
<comment type="catalytic activity">
    <reaction evidence="8">
        <text>L-threonyl-[protein] + ATP = O-phospho-L-threonyl-[protein] + ADP + H(+)</text>
        <dbReference type="Rhea" id="RHEA:46608"/>
        <dbReference type="Rhea" id="RHEA-COMP:11060"/>
        <dbReference type="Rhea" id="RHEA-COMP:11605"/>
        <dbReference type="ChEBI" id="CHEBI:15378"/>
        <dbReference type="ChEBI" id="CHEBI:30013"/>
        <dbReference type="ChEBI" id="CHEBI:30616"/>
        <dbReference type="ChEBI" id="CHEBI:61977"/>
        <dbReference type="ChEBI" id="CHEBI:456216"/>
        <dbReference type="EC" id="2.7.11.1"/>
    </reaction>
</comment>
<evidence type="ECO:0000256" key="8">
    <source>
        <dbReference type="ARBA" id="ARBA00047899"/>
    </source>
</evidence>
<dbReference type="InterPro" id="IPR000719">
    <property type="entry name" value="Prot_kinase_dom"/>
</dbReference>
<keyword evidence="7" id="KW-0675">Receptor</keyword>
<sequence length="537" mass="57122">MERTRGGPGEGARGRGGGELSCPACTQPVESPFCAQCGAVVQVGPYRILRVLSHGGMGRTYLAQGPEGRMVLRERCFSAEPTPADLRGLQLELQRLQALVHPCIPRYLEVLLSGSGADTRAYRVQEYIEGTPLEAEFALERLTEAEAQGLALQVLGLLRYLQERSPPLVHGDLKPSNLIRRADGALFLLDFGMGSSPLLRPGSAASPYRPPEQASGGGDATTDLFALGVLLKQGLRGPGPGASSPPPALSPGFTRFLERLSAPERRARFPSAYEAMRALEPSAAPPRRRTPLLKAALLGTGVCLTALGGGLVLKELSGFRPGADVSALADPGPMTEAPRPDVRPGSPAPAPARTKPTVPTRSMGFADADGRLPGSARGSLREGEFLDPHHTPKRCEWAQHGTATSSLHVPGQEPQAVLDHDPDTAWRSTTQPTWLRVDLPKELELEGLVLTWAVTGPGRTSAEGILEASLDGKAWEPMFALTNTSAENGVPHLLPFARRPLKAVRFKVLLSGSDVLSVRSLELYGSGCALLGEDPRP</sequence>
<organism evidence="13 14">
    <name type="scientific">Stigmatella erecta</name>
    <dbReference type="NCBI Taxonomy" id="83460"/>
    <lineage>
        <taxon>Bacteria</taxon>
        <taxon>Pseudomonadati</taxon>
        <taxon>Myxococcota</taxon>
        <taxon>Myxococcia</taxon>
        <taxon>Myxococcales</taxon>
        <taxon>Cystobacterineae</taxon>
        <taxon>Archangiaceae</taxon>
        <taxon>Stigmatella</taxon>
    </lineage>
</organism>
<comment type="catalytic activity">
    <reaction evidence="9">
        <text>L-seryl-[protein] + ATP = O-phospho-L-seryl-[protein] + ADP + H(+)</text>
        <dbReference type="Rhea" id="RHEA:17989"/>
        <dbReference type="Rhea" id="RHEA-COMP:9863"/>
        <dbReference type="Rhea" id="RHEA-COMP:11604"/>
        <dbReference type="ChEBI" id="CHEBI:15378"/>
        <dbReference type="ChEBI" id="CHEBI:29999"/>
        <dbReference type="ChEBI" id="CHEBI:30616"/>
        <dbReference type="ChEBI" id="CHEBI:83421"/>
        <dbReference type="ChEBI" id="CHEBI:456216"/>
        <dbReference type="EC" id="2.7.11.1"/>
    </reaction>
</comment>
<evidence type="ECO:0000256" key="4">
    <source>
        <dbReference type="ARBA" id="ARBA00022741"/>
    </source>
</evidence>
<keyword evidence="4" id="KW-0547">Nucleotide-binding</keyword>
<keyword evidence="2" id="KW-0723">Serine/threonine-protein kinase</keyword>
<dbReference type="SUPFAM" id="SSF56112">
    <property type="entry name" value="Protein kinase-like (PK-like)"/>
    <property type="match status" value="1"/>
</dbReference>
<proteinExistence type="predicted"/>
<evidence type="ECO:0000256" key="6">
    <source>
        <dbReference type="ARBA" id="ARBA00022840"/>
    </source>
</evidence>
<dbReference type="RefSeq" id="WP_093524815.1">
    <property type="nucleotide sequence ID" value="NZ_FOIJ01000016.1"/>
</dbReference>
<evidence type="ECO:0000256" key="1">
    <source>
        <dbReference type="ARBA" id="ARBA00012513"/>
    </source>
</evidence>
<dbReference type="PROSITE" id="PS50011">
    <property type="entry name" value="PROTEIN_KINASE_DOM"/>
    <property type="match status" value="1"/>
</dbReference>
<dbReference type="Proteomes" id="UP000199181">
    <property type="component" value="Unassembled WGS sequence"/>
</dbReference>
<dbReference type="GO" id="GO:0004674">
    <property type="term" value="F:protein serine/threonine kinase activity"/>
    <property type="evidence" value="ECO:0007669"/>
    <property type="project" value="UniProtKB-KW"/>
</dbReference>
<dbReference type="EMBL" id="FOIJ01000016">
    <property type="protein sequence ID" value="SEU32018.1"/>
    <property type="molecule type" value="Genomic_DNA"/>
</dbReference>
<feature type="domain" description="Protein kinase" evidence="11">
    <location>
        <begin position="46"/>
        <end position="307"/>
    </location>
</feature>
<dbReference type="EC" id="2.7.11.1" evidence="1"/>
<feature type="domain" description="F5/8 type C" evidence="12">
    <location>
        <begin position="419"/>
        <end position="526"/>
    </location>
</feature>
<dbReference type="InterPro" id="IPR011009">
    <property type="entry name" value="Kinase-like_dom_sf"/>
</dbReference>
<dbReference type="PANTHER" id="PTHR24363:SF0">
    <property type="entry name" value="SERINE_THREONINE KINASE LIKE DOMAIN CONTAINING 1"/>
    <property type="match status" value="1"/>
</dbReference>
<evidence type="ECO:0000256" key="7">
    <source>
        <dbReference type="ARBA" id="ARBA00023170"/>
    </source>
</evidence>
<dbReference type="Pfam" id="PF00754">
    <property type="entry name" value="F5_F8_type_C"/>
    <property type="match status" value="1"/>
</dbReference>
<evidence type="ECO:0000256" key="5">
    <source>
        <dbReference type="ARBA" id="ARBA00022777"/>
    </source>
</evidence>